<dbReference type="SMART" id="SM00490">
    <property type="entry name" value="HELICc"/>
    <property type="match status" value="1"/>
</dbReference>
<evidence type="ECO:0000259" key="3">
    <source>
        <dbReference type="PROSITE" id="PS51194"/>
    </source>
</evidence>
<dbReference type="InterPro" id="IPR049730">
    <property type="entry name" value="SNF2/RAD54-like_C"/>
</dbReference>
<dbReference type="InterPro" id="IPR027417">
    <property type="entry name" value="P-loop_NTPase"/>
</dbReference>
<dbReference type="GO" id="GO:0016787">
    <property type="term" value="F:hydrolase activity"/>
    <property type="evidence" value="ECO:0007669"/>
    <property type="project" value="UniProtKB-KW"/>
</dbReference>
<evidence type="ECO:0000313" key="5">
    <source>
        <dbReference type="Proteomes" id="UP000007100"/>
    </source>
</evidence>
<dbReference type="InterPro" id="IPR014001">
    <property type="entry name" value="Helicase_ATP-bd"/>
</dbReference>
<dbReference type="SUPFAM" id="SSF52540">
    <property type="entry name" value="P-loop containing nucleoside triphosphate hydrolases"/>
    <property type="match status" value="2"/>
</dbReference>
<sequence>MIPTTSRKEGLHRGALPGSPAIKQAGLRLTPSGHLVFEPENPAIEPAVAARLAQAFAHGSGPGLLQLSAAEVVPDLPLALGWWRSFGQRYITVLRLQTTEQAYIVKSNSQPSVPSPDEAELTTLVLTAPIMPGAEFLTQDILRTLWSEIDRALIEELETRQIDLQSYLHALNPTWNLLGRVHFNLAENKGDPEAPFAFMATYTTRLSAQAKVQHLPLGQALREYAGAANRRQLLSLLMPVQRAAESCAWLKPMIEGGEIYHPLRWTPGEAARFLASAAELEAAGIVLRMPANWQTNRPTRPRVSAVIGSVAPSKLGLDGLMDFQMEVSLDGEALSPGEIERLLAGTEQLVLLRGKWVEVDRARLERVMARFREAETLAAKGSLDFAEAMRLLAGVDESEAAEVADQEWSQVRAGLWLEETLQTLRSPGSLTEDTPPGLRGTLRPYQKAGVQWLRLLSALRLGACLADDMGLGKTIQVLALLLAEKSRRAVRQPSILVAPASLLANWSGEIDRFAPDLRARIVHSSTSSATEIKTFTAEDAAAFDLVITSYGTLLRLPALTEILWRFAILDEAQAIKNPAAKQTRAAKALRAEARIALTGTPVENALGDLWSIFDFINPGLLGNARKFARYTKSLANQRQNPYGPLRDLVRPYILRRMKTDKAIIADLPDKIEMNAHCLLSRKQAALYSEAVGDLARSLEEAEGMARRGLVLASLVRLKQICNHPAHWLNDGNWDEAGSGKFRRLREIAEAVAARQDKMLVFTQFREMVAPLAALLASVFGRDGLELHGGTPVRQRRTLVQRFQEDEEVPFFVLSLKAGGTGLTLTAASHVVHFDRWWNPAVEAQATDRAFRIGQKSNVLVHKFICRGTVEERIDAMIEAKQSLSTELLSGENELDLTEMDDSALIDLVSLDINAVVED</sequence>
<dbReference type="InterPro" id="IPR000330">
    <property type="entry name" value="SNF2_N"/>
</dbReference>
<dbReference type="Gene3D" id="3.40.50.300">
    <property type="entry name" value="P-loop containing nucleotide triphosphate hydrolases"/>
    <property type="match status" value="1"/>
</dbReference>
<evidence type="ECO:0000259" key="2">
    <source>
        <dbReference type="PROSITE" id="PS51192"/>
    </source>
</evidence>
<dbReference type="OrthoDB" id="9814088at2"/>
<dbReference type="Pfam" id="PF00271">
    <property type="entry name" value="Helicase_C"/>
    <property type="match status" value="1"/>
</dbReference>
<keyword evidence="5" id="KW-1185">Reference proteome</keyword>
<protein>
    <submittedName>
        <fullName evidence="4">Putative helicase</fullName>
    </submittedName>
</protein>
<dbReference type="SMART" id="SM00487">
    <property type="entry name" value="DEXDc"/>
    <property type="match status" value="1"/>
</dbReference>
<dbReference type="PANTHER" id="PTHR10799">
    <property type="entry name" value="SNF2/RAD54 HELICASE FAMILY"/>
    <property type="match status" value="1"/>
</dbReference>
<dbReference type="Pfam" id="PF00176">
    <property type="entry name" value="SNF2-rel_dom"/>
    <property type="match status" value="1"/>
</dbReference>
<keyword evidence="4" id="KW-0347">Helicase</keyword>
<accession>F0J7C5</accession>
<dbReference type="RefSeq" id="WP_013635007.1">
    <property type="nucleotide sequence ID" value="NC_015178.1"/>
</dbReference>
<keyword evidence="4" id="KW-0547">Nucleotide-binding</keyword>
<dbReference type="KEGG" id="amv:ACMV_P1_01960"/>
<dbReference type="Gene3D" id="3.40.50.10810">
    <property type="entry name" value="Tandem AAA-ATPase domain"/>
    <property type="match status" value="1"/>
</dbReference>
<keyword evidence="4" id="KW-0614">Plasmid</keyword>
<evidence type="ECO:0000313" key="4">
    <source>
        <dbReference type="EMBL" id="BAJ82992.1"/>
    </source>
</evidence>
<keyword evidence="1" id="KW-0378">Hydrolase</keyword>
<dbReference type="InterPro" id="IPR001650">
    <property type="entry name" value="Helicase_C-like"/>
</dbReference>
<dbReference type="EMBL" id="AP012036">
    <property type="protein sequence ID" value="BAJ82992.1"/>
    <property type="molecule type" value="Genomic_DNA"/>
</dbReference>
<gene>
    <name evidence="4" type="ordered locus">ACMV_P1_01960</name>
</gene>
<dbReference type="GO" id="GO:0004386">
    <property type="term" value="F:helicase activity"/>
    <property type="evidence" value="ECO:0007669"/>
    <property type="project" value="UniProtKB-KW"/>
</dbReference>
<dbReference type="Proteomes" id="UP000007100">
    <property type="component" value="Plasmid pACMV1"/>
</dbReference>
<geneLocation type="plasmid" evidence="4 5">
    <name>pACMV1</name>
</geneLocation>
<dbReference type="PROSITE" id="PS51192">
    <property type="entry name" value="HELICASE_ATP_BIND_1"/>
    <property type="match status" value="1"/>
</dbReference>
<organism evidence="4 5">
    <name type="scientific">Acidiphilium multivorum (strain DSM 11245 / JCM 8867 / NBRC 100883 / AIU 301)</name>
    <dbReference type="NCBI Taxonomy" id="926570"/>
    <lineage>
        <taxon>Bacteria</taxon>
        <taxon>Pseudomonadati</taxon>
        <taxon>Pseudomonadota</taxon>
        <taxon>Alphaproteobacteria</taxon>
        <taxon>Acetobacterales</taxon>
        <taxon>Acidocellaceae</taxon>
        <taxon>Acidiphilium</taxon>
    </lineage>
</organism>
<name>F0J7C5_ACIMA</name>
<dbReference type="AlphaFoldDB" id="F0J7C5"/>
<dbReference type="CDD" id="cd18793">
    <property type="entry name" value="SF2_C_SNF"/>
    <property type="match status" value="1"/>
</dbReference>
<feature type="domain" description="Helicase C-terminal" evidence="3">
    <location>
        <begin position="743"/>
        <end position="902"/>
    </location>
</feature>
<dbReference type="HOGENOM" id="CLU_000315_21_8_5"/>
<dbReference type="GO" id="GO:0005524">
    <property type="term" value="F:ATP binding"/>
    <property type="evidence" value="ECO:0007669"/>
    <property type="project" value="InterPro"/>
</dbReference>
<keyword evidence="4" id="KW-0067">ATP-binding</keyword>
<dbReference type="InterPro" id="IPR022138">
    <property type="entry name" value="DUF3670"/>
</dbReference>
<reference evidence="4 5" key="1">
    <citation type="submission" date="2010-12" db="EMBL/GenBank/DDBJ databases">
        <title>Whole genome sequence of Acidiphilium multivorum AIU301.</title>
        <authorList>
            <person name="Narita-Yamada S."/>
            <person name="Nakamura S."/>
            <person name="Ito N."/>
            <person name="Takarada H."/>
            <person name="Katano Y."/>
            <person name="Nakazawa H."/>
            <person name="Hosoyama A."/>
            <person name="Yamada R."/>
            <person name="Fujita N."/>
        </authorList>
    </citation>
    <scope>NUCLEOTIDE SEQUENCE [LARGE SCALE GENOMIC DNA]</scope>
    <source>
        <strain evidence="5">DSM 11245 / JCM 8867 / AIU301</strain>
        <plasmid evidence="4 5">pACMV1</plasmid>
    </source>
</reference>
<feature type="domain" description="Helicase ATP-binding" evidence="2">
    <location>
        <begin position="454"/>
        <end position="619"/>
    </location>
</feature>
<dbReference type="InterPro" id="IPR038718">
    <property type="entry name" value="SNF2-like_sf"/>
</dbReference>
<dbReference type="PROSITE" id="PS51194">
    <property type="entry name" value="HELICASE_CTER"/>
    <property type="match status" value="1"/>
</dbReference>
<proteinExistence type="predicted"/>
<evidence type="ECO:0000256" key="1">
    <source>
        <dbReference type="ARBA" id="ARBA00022801"/>
    </source>
</evidence>
<dbReference type="Pfam" id="PF12419">
    <property type="entry name" value="DUF3670"/>
    <property type="match status" value="1"/>
</dbReference>